<reference evidence="1" key="1">
    <citation type="submission" date="2018-05" db="EMBL/GenBank/DDBJ databases">
        <authorList>
            <person name="Lanie J.A."/>
            <person name="Ng W.-L."/>
            <person name="Kazmierczak K.M."/>
            <person name="Andrzejewski T.M."/>
            <person name="Davidsen T.M."/>
            <person name="Wayne K.J."/>
            <person name="Tettelin H."/>
            <person name="Glass J.I."/>
            <person name="Rusch D."/>
            <person name="Podicherti R."/>
            <person name="Tsui H.-C.T."/>
            <person name="Winkler M.E."/>
        </authorList>
    </citation>
    <scope>NUCLEOTIDE SEQUENCE</scope>
</reference>
<organism evidence="1">
    <name type="scientific">marine metagenome</name>
    <dbReference type="NCBI Taxonomy" id="408172"/>
    <lineage>
        <taxon>unclassified sequences</taxon>
        <taxon>metagenomes</taxon>
        <taxon>ecological metagenomes</taxon>
    </lineage>
</organism>
<gene>
    <name evidence="1" type="ORF">METZ01_LOCUS206251</name>
</gene>
<evidence type="ECO:0000313" key="1">
    <source>
        <dbReference type="EMBL" id="SVB53397.1"/>
    </source>
</evidence>
<proteinExistence type="predicted"/>
<protein>
    <submittedName>
        <fullName evidence="1">Uncharacterized protein</fullName>
    </submittedName>
</protein>
<sequence length="61" mass="7041">MQKKSVHKYCHVNAYVAYEEDSPIYKKSFKFKLKPSGNHNGIWQALVSKLKKSGIEVELKS</sequence>
<accession>A0A382EUB2</accession>
<dbReference type="AlphaFoldDB" id="A0A382EUB2"/>
<dbReference type="EMBL" id="UINC01045982">
    <property type="protein sequence ID" value="SVB53397.1"/>
    <property type="molecule type" value="Genomic_DNA"/>
</dbReference>
<name>A0A382EUB2_9ZZZZ</name>